<evidence type="ECO:0000259" key="2">
    <source>
        <dbReference type="Pfam" id="PF14504"/>
    </source>
</evidence>
<evidence type="ECO:0000259" key="1">
    <source>
        <dbReference type="Pfam" id="PF00188"/>
    </source>
</evidence>
<dbReference type="PANTHER" id="PTHR31157:SF26">
    <property type="entry name" value="SCP-LIKE EXTRACELLULAR PROTEIN"/>
    <property type="match status" value="1"/>
</dbReference>
<gene>
    <name evidence="3" type="ORF">CF394_01815</name>
</gene>
<accession>A0A264W6I9</accession>
<feature type="domain" description="CAP-associated" evidence="2">
    <location>
        <begin position="68"/>
        <end position="206"/>
    </location>
</feature>
<dbReference type="AlphaFoldDB" id="A0A264W6I9"/>
<dbReference type="Gene3D" id="3.40.33.10">
    <property type="entry name" value="CAP"/>
    <property type="match status" value="1"/>
</dbReference>
<dbReference type="CDD" id="cd05379">
    <property type="entry name" value="CAP_bacterial"/>
    <property type="match status" value="1"/>
</dbReference>
<dbReference type="OrthoDB" id="9783944at2"/>
<reference evidence="3 4" key="1">
    <citation type="submission" date="2017-07" db="EMBL/GenBank/DDBJ databases">
        <title>Tetzosporium hominis gen.nov. sp.nov.</title>
        <authorList>
            <person name="Tetz G."/>
            <person name="Tetz V."/>
        </authorList>
    </citation>
    <scope>NUCLEOTIDE SEQUENCE [LARGE SCALE GENOMIC DNA]</scope>
    <source>
        <strain evidence="3 4">VT-49</strain>
    </source>
</reference>
<dbReference type="InterPro" id="IPR029410">
    <property type="entry name" value="CAP_assoc"/>
</dbReference>
<dbReference type="Pfam" id="PF14504">
    <property type="entry name" value="CAP_assoc_N"/>
    <property type="match status" value="1"/>
</dbReference>
<dbReference type="PANTHER" id="PTHR31157">
    <property type="entry name" value="SCP DOMAIN-CONTAINING PROTEIN"/>
    <property type="match status" value="1"/>
</dbReference>
<dbReference type="InterPro" id="IPR035940">
    <property type="entry name" value="CAP_sf"/>
</dbReference>
<evidence type="ECO:0000313" key="4">
    <source>
        <dbReference type="Proteomes" id="UP000217065"/>
    </source>
</evidence>
<dbReference type="SUPFAM" id="SSF55797">
    <property type="entry name" value="PR-1-like"/>
    <property type="match status" value="1"/>
</dbReference>
<organism evidence="3 4">
    <name type="scientific">Tetzosporium hominis</name>
    <dbReference type="NCBI Taxonomy" id="2020506"/>
    <lineage>
        <taxon>Bacteria</taxon>
        <taxon>Bacillati</taxon>
        <taxon>Bacillota</taxon>
        <taxon>Bacilli</taxon>
        <taxon>Bacillales</taxon>
        <taxon>Caryophanaceae</taxon>
        <taxon>Tetzosporium</taxon>
    </lineage>
</organism>
<evidence type="ECO:0008006" key="5">
    <source>
        <dbReference type="Google" id="ProtNLM"/>
    </source>
</evidence>
<evidence type="ECO:0000313" key="3">
    <source>
        <dbReference type="EMBL" id="OZS79179.1"/>
    </source>
</evidence>
<dbReference type="InterPro" id="IPR014044">
    <property type="entry name" value="CAP_dom"/>
</dbReference>
<keyword evidence="4" id="KW-1185">Reference proteome</keyword>
<dbReference type="Proteomes" id="UP000217065">
    <property type="component" value="Unassembled WGS sequence"/>
</dbReference>
<dbReference type="RefSeq" id="WP_094941558.1">
    <property type="nucleotide sequence ID" value="NZ_NOKQ01000134.1"/>
</dbReference>
<feature type="domain" description="SCP" evidence="1">
    <location>
        <begin position="238"/>
        <end position="339"/>
    </location>
</feature>
<sequence>MNNLAKLFIATAIVIFAFILFDRPVQENELLTEERQTGQVLPQENLTETTPDYNVFSRPKEGVSTFVGKTIDEWKAVYGEAQRIEPSLYNYEWHIYKDRLNSYQMVGVEDGIINQVYAAGENAKVTPYKIGQSLDDIYRFTIVLPEIGIELGDSSYVFSLTPADTQRRILVQYEGIFAQLYIDTFDNELEGVRFITPEVLLQHRAYDTYYEGEMIETTYPTSSIQNAVDRAAERELMDLTNLYRLRHGEEPLLPYPSLAEIARNYSEELAKSETVMQGEFELSKYEDKLEEYQIPFKKAGGNSAALYRDPIEAINGWMNSKEHRETILESSYTHIGIGVFSEFYTQNFIELSEPETE</sequence>
<dbReference type="Pfam" id="PF00188">
    <property type="entry name" value="CAP"/>
    <property type="match status" value="1"/>
</dbReference>
<proteinExistence type="predicted"/>
<name>A0A264W6I9_9BACL</name>
<protein>
    <recommendedName>
        <fullName evidence="5">SCP-like extracellular</fullName>
    </recommendedName>
</protein>
<comment type="caution">
    <text evidence="3">The sequence shown here is derived from an EMBL/GenBank/DDBJ whole genome shotgun (WGS) entry which is preliminary data.</text>
</comment>
<dbReference type="EMBL" id="NOKQ01000134">
    <property type="protein sequence ID" value="OZS79179.1"/>
    <property type="molecule type" value="Genomic_DNA"/>
</dbReference>